<evidence type="ECO:0000256" key="1">
    <source>
        <dbReference type="SAM" id="MobiDB-lite"/>
    </source>
</evidence>
<accession>A0A345P2L2</accession>
<sequence>MSNQVKRVISREKYLKVCAALISYLLATLISTAASASDLEIYQKPTAGKKTLIMMLDTSGSMSSYDDGTACAVDRYNNEIGYTDSTGDYPRYYCSTGSNGTGTKYYQRITRLQDGMYAVLNSTDPKLNNVVMGVGNFSDNYNTNYGKILVKSDTLGPVGSAQRTALKSAIAGLVANSYTPTAHAYAEAAAYLMGTTTYSETLSYPTIAVQRYKLVRSYTVGSATGSFGNRRYPYTYSYSFYTCATPAPTNFSNNTQSCSDWGNPTNTTGTSSETSNSSPTWANSPTIPTNDGRSGSGTSSSPYIYIVNGTQTRATPNPDSGVPYSVSSAKSGNNYISPLPASTARASCDGQGIYILSDGVPNNSSSDEAAAVMNPALTSTYSDSTANLCPSTGGLPLTSSDSTWNCIGEFSKRLYDPTKNPSGVSIKTAFVGFGTDFGSIATASPPSDVLNACHLGSNLKGDACSPQVATAATNPNANPASGYGNGGFYLATTPDNVTGSVLNFIDNLGTDAINPLVTGAPTVPIDSLNPNGFQPYGYLRLLEPNPAKTSLVLWRGNVKKYNVSGGTLTDASGTTVLTASGTSVSGTKDLWNSTSTADGGIINTGGAYAKVPMPLSGTPNKIRALFTDVASAASGVLTGIVGNGSDVGVALTPVPGVTPTALTDIPSKFIGSGAASPLKDLSTLQQKVLINYLGYNLPLDSTAIPASLPTPGTSASLAMGGSIHAQPIQLTYASTLNADGSLSARTESVLYGSMEGALHLVDAGTGAEQMAFVPMEILANSPQLTALSVGATDQSATPNTPAQGVDGPWVADPAYTTSKGSTIGSSSLTASQMNVYGGLRMGGNSYYGLNLKDFAKAASTTFTPTPRLLFRIDKNSSGFGRMGQTWSKPVLANIRYNNAITRVMIVGGGYDPQYESPSYVPTASAPAQGNTVYMVNAKTGALIWSAVDATNTNSNLIHSIVGRVSAIDRDADGLVDSIYFADLGGQLFRADFNNTYGTSTSKFGVRVTRLADLATSTQKTNGTNPRFYAPVTVTIHDQGVNTFALIGLASGNRSSPLDVIDVSLGGRGLRSLPVNNVYGIIDRDLARRDLIKLSSDGSKYINTNGTTFSSATVDKTLSNLQQNPQSLTGDIPSTFFPANSSTTAKDGWYRSLSSTSNGTEKADGSFRYPGGIKAFEDEPIAITGLLKIPVYDPQGTGVPAGNPCDPRVVGETDAQTYCLPYGVCLTSTGAIDTTKQSSTGFQLVAKSSTDATLVNGNVLGAGIRGFVLGDGGASTDPNATCRNITLIGNTAGAGTWNCARKLVPTMWYEKKPNISKVQ</sequence>
<evidence type="ECO:0000313" key="4">
    <source>
        <dbReference type="Proteomes" id="UP000253940"/>
    </source>
</evidence>
<evidence type="ECO:0000256" key="2">
    <source>
        <dbReference type="SAM" id="SignalP"/>
    </source>
</evidence>
<gene>
    <name evidence="3" type="ORF">HYN46_00565</name>
</gene>
<dbReference type="KEGG" id="mbah:HYN46_00565"/>
<feature type="signal peptide" evidence="2">
    <location>
        <begin position="1"/>
        <end position="36"/>
    </location>
</feature>
<reference evidence="3 4" key="1">
    <citation type="submission" date="2018-07" db="EMBL/GenBank/DDBJ databases">
        <title>Genome sequencing of Moraxellaceae gen. HYN0046.</title>
        <authorList>
            <person name="Kim M."/>
            <person name="Yi H."/>
        </authorList>
    </citation>
    <scope>NUCLEOTIDE SEQUENCE [LARGE SCALE GENOMIC DNA]</scope>
    <source>
        <strain evidence="3 4">HYN0046</strain>
    </source>
</reference>
<organism evidence="3 4">
    <name type="scientific">Aquirhabdus parva</name>
    <dbReference type="NCBI Taxonomy" id="2283318"/>
    <lineage>
        <taxon>Bacteria</taxon>
        <taxon>Pseudomonadati</taxon>
        <taxon>Pseudomonadota</taxon>
        <taxon>Gammaproteobacteria</taxon>
        <taxon>Moraxellales</taxon>
        <taxon>Moraxellaceae</taxon>
        <taxon>Aquirhabdus</taxon>
    </lineage>
</organism>
<feature type="compositionally biased region" description="Polar residues" evidence="1">
    <location>
        <begin position="281"/>
        <end position="303"/>
    </location>
</feature>
<dbReference type="OrthoDB" id="7156875at2"/>
<feature type="region of interest" description="Disordered" evidence="1">
    <location>
        <begin position="262"/>
        <end position="303"/>
    </location>
</feature>
<evidence type="ECO:0000313" key="3">
    <source>
        <dbReference type="EMBL" id="AXI01521.1"/>
    </source>
</evidence>
<dbReference type="RefSeq" id="WP_114897631.1">
    <property type="nucleotide sequence ID" value="NZ_CP031222.1"/>
</dbReference>
<keyword evidence="2" id="KW-0732">Signal</keyword>
<dbReference type="Gene3D" id="3.40.50.410">
    <property type="entry name" value="von Willebrand factor, type A domain"/>
    <property type="match status" value="1"/>
</dbReference>
<protein>
    <submittedName>
        <fullName evidence="3">Pilus assembly protein PilY</fullName>
    </submittedName>
</protein>
<dbReference type="InterPro" id="IPR036465">
    <property type="entry name" value="vWFA_dom_sf"/>
</dbReference>
<feature type="chain" id="PRO_5016741142" evidence="2">
    <location>
        <begin position="37"/>
        <end position="1318"/>
    </location>
</feature>
<dbReference type="Proteomes" id="UP000253940">
    <property type="component" value="Chromosome"/>
</dbReference>
<feature type="compositionally biased region" description="Low complexity" evidence="1">
    <location>
        <begin position="262"/>
        <end position="280"/>
    </location>
</feature>
<proteinExistence type="predicted"/>
<name>A0A345P2L2_9GAMM</name>
<keyword evidence="4" id="KW-1185">Reference proteome</keyword>
<dbReference type="EMBL" id="CP031222">
    <property type="protein sequence ID" value="AXI01521.1"/>
    <property type="molecule type" value="Genomic_DNA"/>
</dbReference>